<protein>
    <recommendedName>
        <fullName evidence="1">FecR protein domain-containing protein</fullName>
    </recommendedName>
</protein>
<proteinExistence type="predicted"/>
<dbReference type="PANTHER" id="PTHR30273">
    <property type="entry name" value="PERIPLASMIC SIGNAL SENSOR AND SIGMA FACTOR ACTIVATOR FECR-RELATED"/>
    <property type="match status" value="1"/>
</dbReference>
<organism evidence="2 3">
    <name type="scientific">Stakelama saccharophila</name>
    <dbReference type="NCBI Taxonomy" id="3075605"/>
    <lineage>
        <taxon>Bacteria</taxon>
        <taxon>Pseudomonadati</taxon>
        <taxon>Pseudomonadota</taxon>
        <taxon>Alphaproteobacteria</taxon>
        <taxon>Sphingomonadales</taxon>
        <taxon>Sphingomonadaceae</taxon>
        <taxon>Stakelama</taxon>
    </lineage>
</organism>
<dbReference type="Pfam" id="PF04773">
    <property type="entry name" value="FecR"/>
    <property type="match status" value="1"/>
</dbReference>
<evidence type="ECO:0000313" key="3">
    <source>
        <dbReference type="Proteomes" id="UP001302249"/>
    </source>
</evidence>
<dbReference type="EMBL" id="CP135076">
    <property type="protein sequence ID" value="WNO52413.1"/>
    <property type="molecule type" value="Genomic_DNA"/>
</dbReference>
<feature type="domain" description="FecR protein" evidence="1">
    <location>
        <begin position="17"/>
        <end position="106"/>
    </location>
</feature>
<dbReference type="Proteomes" id="UP001302249">
    <property type="component" value="Chromosome"/>
</dbReference>
<dbReference type="Gene3D" id="3.55.50.30">
    <property type="match status" value="1"/>
</dbReference>
<accession>A0ABZ0B549</accession>
<gene>
    <name evidence="2" type="ORF">RPR59_07940</name>
</gene>
<dbReference type="PANTHER" id="PTHR30273:SF2">
    <property type="entry name" value="PROTEIN FECR"/>
    <property type="match status" value="1"/>
</dbReference>
<dbReference type="Gene3D" id="2.60.120.1440">
    <property type="match status" value="1"/>
</dbReference>
<reference evidence="2 3" key="1">
    <citation type="submission" date="2023-09" db="EMBL/GenBank/DDBJ databases">
        <authorList>
            <person name="Rey-Velasco X."/>
        </authorList>
    </citation>
    <scope>NUCLEOTIDE SEQUENCE [LARGE SCALE GENOMIC DNA]</scope>
    <source>
        <strain evidence="2 3">W311</strain>
    </source>
</reference>
<sequence length="239" mass="25397">MLAIGAGVLADSAPSEAHTRAGERRMVALPGATSIVLNGDTAISWRKHDKHIEVWLERGEIALVLREAPLPLLVHGGKASALLEPGRYNARLTGGLLDVGVIRGTAALSISNTVSADGSGSIVKANEAALVGRETHLHPMNSKQVEALLAWPHGEIVFNDEPLSVAIERYNRQSPVRLVLGDPALGNIRVGGRFTSSNPNSFLKALRASFDIRAERTDKAVVLMGGKKFIRSDLAVPAS</sequence>
<dbReference type="InterPro" id="IPR006860">
    <property type="entry name" value="FecR"/>
</dbReference>
<name>A0ABZ0B549_9SPHN</name>
<keyword evidence="3" id="KW-1185">Reference proteome</keyword>
<dbReference type="InterPro" id="IPR012373">
    <property type="entry name" value="Ferrdict_sens_TM"/>
</dbReference>
<dbReference type="RefSeq" id="WP_313912832.1">
    <property type="nucleotide sequence ID" value="NZ_CP135076.1"/>
</dbReference>
<evidence type="ECO:0000259" key="1">
    <source>
        <dbReference type="Pfam" id="PF04773"/>
    </source>
</evidence>
<evidence type="ECO:0000313" key="2">
    <source>
        <dbReference type="EMBL" id="WNO52413.1"/>
    </source>
</evidence>